<dbReference type="STRING" id="838561.P344_00795"/>
<sequence length="79" mass="9343">MLNVGNGQTIIMEDKWHSKVIAFDLGWAPEQDSHQLWSVIIYDEKESIKLVRFLFPIITRIITIIWAMSKRNYGFLTFK</sequence>
<proteinExistence type="predicted"/>
<evidence type="ECO:0000313" key="2">
    <source>
        <dbReference type="EMBL" id="AHI57532.1"/>
    </source>
</evidence>
<dbReference type="AlphaFoldDB" id="W6AK39"/>
<organism evidence="2 3">
    <name type="scientific">Spiroplasma mirum ATCC 29335</name>
    <dbReference type="NCBI Taxonomy" id="838561"/>
    <lineage>
        <taxon>Bacteria</taxon>
        <taxon>Bacillati</taxon>
        <taxon>Mycoplasmatota</taxon>
        <taxon>Mollicutes</taxon>
        <taxon>Entomoplasmatales</taxon>
        <taxon>Spiroplasmataceae</taxon>
        <taxon>Spiroplasma</taxon>
    </lineage>
</organism>
<gene>
    <name evidence="2" type="ORF">P344_00795</name>
</gene>
<dbReference type="KEGG" id="smia:P344_00795"/>
<evidence type="ECO:0000313" key="3">
    <source>
        <dbReference type="Proteomes" id="UP000019260"/>
    </source>
</evidence>
<accession>W6AK39</accession>
<dbReference type="HOGENOM" id="CLU_2604293_0_0_14"/>
<keyword evidence="1" id="KW-0812">Transmembrane</keyword>
<dbReference type="Proteomes" id="UP000019260">
    <property type="component" value="Chromosome"/>
</dbReference>
<feature type="transmembrane region" description="Helical" evidence="1">
    <location>
        <begin position="50"/>
        <end position="69"/>
    </location>
</feature>
<keyword evidence="1" id="KW-0472">Membrane</keyword>
<protein>
    <submittedName>
        <fullName evidence="2">Uncharacterized protein</fullName>
    </submittedName>
</protein>
<reference evidence="2 3" key="1">
    <citation type="submission" date="2013-09" db="EMBL/GenBank/DDBJ databases">
        <title>Complete genome sequence of Spiroplasma mirum suckling mouse cataract agent.</title>
        <authorList>
            <person name="Landry C.A."/>
            <person name="Bastian F.O."/>
            <person name="Thune R.L."/>
        </authorList>
    </citation>
    <scope>NUCLEOTIDE SEQUENCE [LARGE SCALE GENOMIC DNA]</scope>
    <source>
        <strain evidence="2 3">SMCA</strain>
    </source>
</reference>
<keyword evidence="1" id="KW-1133">Transmembrane helix</keyword>
<evidence type="ECO:0000256" key="1">
    <source>
        <dbReference type="SAM" id="Phobius"/>
    </source>
</evidence>
<name>W6AK39_9MOLU</name>
<keyword evidence="3" id="KW-1185">Reference proteome</keyword>
<dbReference type="EMBL" id="CP006720">
    <property type="protein sequence ID" value="AHI57532.1"/>
    <property type="molecule type" value="Genomic_DNA"/>
</dbReference>
<dbReference type="RefSeq" id="WP_025316960.1">
    <property type="nucleotide sequence ID" value="NZ_CP002082.1"/>
</dbReference>
<dbReference type="PATRIC" id="fig|838561.3.peg.155"/>